<proteinExistence type="predicted"/>
<dbReference type="OrthoDB" id="206805at2759"/>
<feature type="region of interest" description="Disordered" evidence="1">
    <location>
        <begin position="602"/>
        <end position="628"/>
    </location>
</feature>
<dbReference type="Proteomes" id="UP001165122">
    <property type="component" value="Unassembled WGS sequence"/>
</dbReference>
<sequence>MPLNPWSTDVDDGSIDDSVSPSPTRGDLKMGQRGGISGSVLTITKQPSASPLEQYNSDPKVASALTNMFMSAVPPSAPPPTTTPTTTPTITSSAHFRTLTSHITTLASTFPFTWFTSRGSHTFLNPTTPNLGRPKTVAPDYMEYSNDGEWGMIDFQSWFFELSSRFLVSSISDYEEFTTIIYQTFTKNPPTYPPSTPSTILPINLLPTSSIALKKTHLPGSTPPSPLKPLTPTTFQITSRPPSRSLSPPSSPNLILRELSSTLDGRTPLRAPSPPMSYVDDSDILPPGQLTLKSLMGPKPIDPTLEYTKGLNTRSGIGSTKNMLHMEGKVWPPPSIKLLIDKNSDCRVDKFACISYDTINRITESPSIVGVIRSALVSKKEPIKITKPLTADKAVIVDVGDGTKSLEDYKFTKNGGSTVTDDTIEEVIKLGAKRNLRCQAEYEASRSGFKGVKTLKNFLEMADEADKTKLETGGERLVSKGQTMLRVNKKRVNDRMRLMKFRSGVGGRKNVQEYLKDKHEKSLKILKGATDEAYTAYLSQTASLESDEDHDFVEDREEEKKHDIIITSPPGSPGINNNTLDEGSVTGSVISQVSQPVKPDVYISRTPKSNKHRQGSPIHRGNPENNVYMSPTSPMAIEDRNGYDAVRSLTGGGIIKTSKRGGGEELGLGPSLGVRREKRIMCDHEMCRGKFGKVEEAVFWSQVSGHCFCTYCWEMINSHQPHGVAVNYGEKKLQTNEAAHEIERAKLARRDSILNAQLQDYQRDNSVHKEEELLDRLHDLHNPAKQTVEYLRAKANTKSADVYREVEGVPEGASLVNLHTKDRAYLASLVPQMTNTRVKLGRSYCSDGSLKPPSLHVGARVTVSYMNDSTRRGIVGGRKSFSKQSLTAHEASRRRKQLKREEEKQRRMTSIEDAAGGRKTSTNRFTIKSAAGRGKDPLVLSATSMSATGLKAGSSYAPPDFCVPMLGISNDVEFDDEDCVVDESLLKSRRGGKGKVVKVVHGVPVYFKDELAAMDASERRKMKRTNSNLKMMK</sequence>
<protein>
    <submittedName>
        <fullName evidence="2">Uncharacterized protein</fullName>
    </submittedName>
</protein>
<dbReference type="AlphaFoldDB" id="A0A9W7AHH6"/>
<comment type="caution">
    <text evidence="2">The sequence shown here is derived from an EMBL/GenBank/DDBJ whole genome shotgun (WGS) entry which is preliminary data.</text>
</comment>
<evidence type="ECO:0000256" key="1">
    <source>
        <dbReference type="SAM" id="MobiDB-lite"/>
    </source>
</evidence>
<feature type="region of interest" description="Disordered" evidence="1">
    <location>
        <begin position="1"/>
        <end position="35"/>
    </location>
</feature>
<evidence type="ECO:0000313" key="3">
    <source>
        <dbReference type="Proteomes" id="UP001165122"/>
    </source>
</evidence>
<gene>
    <name evidence="2" type="ORF">TrLO_g14464</name>
</gene>
<name>A0A9W7AHH6_9STRA</name>
<feature type="region of interest" description="Disordered" evidence="1">
    <location>
        <begin position="214"/>
        <end position="282"/>
    </location>
</feature>
<keyword evidence="3" id="KW-1185">Reference proteome</keyword>
<dbReference type="EMBL" id="BRXW01000613">
    <property type="protein sequence ID" value="GMH70035.1"/>
    <property type="molecule type" value="Genomic_DNA"/>
</dbReference>
<evidence type="ECO:0000313" key="2">
    <source>
        <dbReference type="EMBL" id="GMH70035.1"/>
    </source>
</evidence>
<accession>A0A9W7AHH6</accession>
<reference evidence="3" key="1">
    <citation type="journal article" date="2023" name="Commun. Biol.">
        <title>Genome analysis of Parmales, the sister group of diatoms, reveals the evolutionary specialization of diatoms from phago-mixotrophs to photoautotrophs.</title>
        <authorList>
            <person name="Ban H."/>
            <person name="Sato S."/>
            <person name="Yoshikawa S."/>
            <person name="Yamada K."/>
            <person name="Nakamura Y."/>
            <person name="Ichinomiya M."/>
            <person name="Sato N."/>
            <person name="Blanc-Mathieu R."/>
            <person name="Endo H."/>
            <person name="Kuwata A."/>
            <person name="Ogata H."/>
        </authorList>
    </citation>
    <scope>NUCLEOTIDE SEQUENCE [LARGE SCALE GENOMIC DNA]</scope>
    <source>
        <strain evidence="3">NIES 3700</strain>
    </source>
</reference>
<feature type="compositionally biased region" description="Low complexity" evidence="1">
    <location>
        <begin position="230"/>
        <end position="248"/>
    </location>
</feature>
<feature type="compositionally biased region" description="Basic and acidic residues" evidence="1">
    <location>
        <begin position="899"/>
        <end position="910"/>
    </location>
</feature>
<organism evidence="2 3">
    <name type="scientific">Triparma laevis f. longispina</name>
    <dbReference type="NCBI Taxonomy" id="1714387"/>
    <lineage>
        <taxon>Eukaryota</taxon>
        <taxon>Sar</taxon>
        <taxon>Stramenopiles</taxon>
        <taxon>Ochrophyta</taxon>
        <taxon>Bolidophyceae</taxon>
        <taxon>Parmales</taxon>
        <taxon>Triparmaceae</taxon>
        <taxon>Triparma</taxon>
    </lineage>
</organism>
<feature type="region of interest" description="Disordered" evidence="1">
    <location>
        <begin position="874"/>
        <end position="919"/>
    </location>
</feature>